<evidence type="ECO:0000313" key="3">
    <source>
        <dbReference type="Proteomes" id="UP000198615"/>
    </source>
</evidence>
<dbReference type="GO" id="GO:0009389">
    <property type="term" value="F:dimethyl sulfoxide reductase activity"/>
    <property type="evidence" value="ECO:0007669"/>
    <property type="project" value="TreeGrafter"/>
</dbReference>
<dbReference type="GO" id="GO:0019645">
    <property type="term" value="P:anaerobic electron transport chain"/>
    <property type="evidence" value="ECO:0007669"/>
    <property type="project" value="InterPro"/>
</dbReference>
<gene>
    <name evidence="2" type="ORF">SAMN05660686_00684</name>
</gene>
<protein>
    <submittedName>
        <fullName evidence="2">DMSO reductase anchor subunit</fullName>
    </submittedName>
</protein>
<keyword evidence="1" id="KW-0472">Membrane</keyword>
<evidence type="ECO:0000256" key="1">
    <source>
        <dbReference type="SAM" id="Phobius"/>
    </source>
</evidence>
<feature type="transmembrane region" description="Helical" evidence="1">
    <location>
        <begin position="84"/>
        <end position="104"/>
    </location>
</feature>
<feature type="transmembrane region" description="Helical" evidence="1">
    <location>
        <begin position="249"/>
        <end position="271"/>
    </location>
</feature>
<feature type="transmembrane region" description="Helical" evidence="1">
    <location>
        <begin position="7"/>
        <end position="32"/>
    </location>
</feature>
<dbReference type="GO" id="GO:0009390">
    <property type="term" value="C:dimethyl sulfoxide reductase complex"/>
    <property type="evidence" value="ECO:0007669"/>
    <property type="project" value="TreeGrafter"/>
</dbReference>
<feature type="transmembrane region" description="Helical" evidence="1">
    <location>
        <begin position="110"/>
        <end position="134"/>
    </location>
</feature>
<accession>A0A8G2BER8</accession>
<dbReference type="OrthoDB" id="5520897at2"/>
<dbReference type="InterPro" id="IPR007059">
    <property type="entry name" value="DmsC"/>
</dbReference>
<feature type="transmembrane region" description="Helical" evidence="1">
    <location>
        <begin position="277"/>
        <end position="298"/>
    </location>
</feature>
<keyword evidence="1" id="KW-0812">Transmembrane</keyword>
<evidence type="ECO:0000313" key="2">
    <source>
        <dbReference type="EMBL" id="SDF23724.1"/>
    </source>
</evidence>
<dbReference type="GO" id="GO:0005886">
    <property type="term" value="C:plasma membrane"/>
    <property type="evidence" value="ECO:0007669"/>
    <property type="project" value="TreeGrafter"/>
</dbReference>
<keyword evidence="1" id="KW-1133">Transmembrane helix</keyword>
<feature type="transmembrane region" description="Helical" evidence="1">
    <location>
        <begin position="146"/>
        <end position="170"/>
    </location>
</feature>
<reference evidence="2 3" key="1">
    <citation type="submission" date="2016-10" db="EMBL/GenBank/DDBJ databases">
        <authorList>
            <person name="Varghese N."/>
            <person name="Submissions S."/>
        </authorList>
    </citation>
    <scope>NUCLEOTIDE SEQUENCE [LARGE SCALE GENOMIC DNA]</scope>
    <source>
        <strain evidence="2 3">DSM 18839</strain>
    </source>
</reference>
<comment type="caution">
    <text evidence="2">The sequence shown here is derived from an EMBL/GenBank/DDBJ whole genome shotgun (WGS) entry which is preliminary data.</text>
</comment>
<dbReference type="RefSeq" id="WP_093148199.1">
    <property type="nucleotide sequence ID" value="NZ_FNBW01000002.1"/>
</dbReference>
<dbReference type="Pfam" id="PF04976">
    <property type="entry name" value="DmsC"/>
    <property type="match status" value="1"/>
</dbReference>
<dbReference type="AlphaFoldDB" id="A0A8G2BER8"/>
<keyword evidence="3" id="KW-1185">Reference proteome</keyword>
<proteinExistence type="predicted"/>
<name>A0A8G2BER8_9PROT</name>
<feature type="transmembrane region" description="Helical" evidence="1">
    <location>
        <begin position="38"/>
        <end position="63"/>
    </location>
</feature>
<organism evidence="2 3">
    <name type="scientific">Thalassobaculum litoreum DSM 18839</name>
    <dbReference type="NCBI Taxonomy" id="1123362"/>
    <lineage>
        <taxon>Bacteria</taxon>
        <taxon>Pseudomonadati</taxon>
        <taxon>Pseudomonadota</taxon>
        <taxon>Alphaproteobacteria</taxon>
        <taxon>Rhodospirillales</taxon>
        <taxon>Thalassobaculaceae</taxon>
        <taxon>Thalassobaculum</taxon>
    </lineage>
</organism>
<sequence length="315" mass="33264">MHPASSVIFFTTASGAGYGLLFLMGLAGAAGLMPAGLWSGLVGFALAFGLITAGLLASTFHLGHPERAWRAMSQWRSSWLSREGMASIVTYLPAGIYALGWVLAGEARGFWGVFGILASAGAVVTVVCTGMIYASLRTIRQWHHPLVLPGYLLFSLYTGGLWMTVLVCAFGGDVTFLIWTTIVAGAAAAAVKWTYWSKIDTDAPVTTAGTATGLGHLGKVRMLDGPSTSKNFVMREMGYRVARKHVHKLRMIAAVAGLVVPFALLMVAGIMGTAGGWIPALLAALCGSLGVVVERWLFFAQATHVVTTYYGAEAA</sequence>
<dbReference type="Proteomes" id="UP000198615">
    <property type="component" value="Unassembled WGS sequence"/>
</dbReference>
<dbReference type="EMBL" id="FNBW01000002">
    <property type="protein sequence ID" value="SDF23724.1"/>
    <property type="molecule type" value="Genomic_DNA"/>
</dbReference>
<feature type="transmembrane region" description="Helical" evidence="1">
    <location>
        <begin position="176"/>
        <end position="195"/>
    </location>
</feature>
<dbReference type="PANTHER" id="PTHR38095:SF1">
    <property type="entry name" value="ANAEROBIC DIMETHYL SULFOXIDE REDUCTASE CHAIN YNFH"/>
    <property type="match status" value="1"/>
</dbReference>
<dbReference type="PANTHER" id="PTHR38095">
    <property type="entry name" value="ANAEROBIC DIMETHYL SULFOXIDE REDUCTASE CHAIN YNFH"/>
    <property type="match status" value="1"/>
</dbReference>